<keyword evidence="4" id="KW-1185">Reference proteome</keyword>
<dbReference type="InterPro" id="IPR019692">
    <property type="entry name" value="CFP-6_PH"/>
</dbReference>
<keyword evidence="1" id="KW-1133">Transmembrane helix</keyword>
<dbReference type="EMBL" id="JAJNDB010000009">
    <property type="protein sequence ID" value="MCD2197838.1"/>
    <property type="molecule type" value="Genomic_DNA"/>
</dbReference>
<comment type="caution">
    <text evidence="3">The sequence shown here is derived from an EMBL/GenBank/DDBJ whole genome shotgun (WGS) entry which is preliminary data.</text>
</comment>
<evidence type="ECO:0000256" key="1">
    <source>
        <dbReference type="SAM" id="Phobius"/>
    </source>
</evidence>
<name>A0ABS8PHV2_9PSEU</name>
<feature type="transmembrane region" description="Helical" evidence="1">
    <location>
        <begin position="35"/>
        <end position="57"/>
    </location>
</feature>
<evidence type="ECO:0000313" key="3">
    <source>
        <dbReference type="EMBL" id="MCD2197838.1"/>
    </source>
</evidence>
<evidence type="ECO:0000259" key="2">
    <source>
        <dbReference type="Pfam" id="PF10756"/>
    </source>
</evidence>
<dbReference type="Proteomes" id="UP001199469">
    <property type="component" value="Unassembled WGS sequence"/>
</dbReference>
<keyword evidence="1" id="KW-0812">Transmembrane</keyword>
<dbReference type="Pfam" id="PF10756">
    <property type="entry name" value="bPH_6"/>
    <property type="match status" value="1"/>
</dbReference>
<gene>
    <name evidence="3" type="ORF">LQ327_31150</name>
</gene>
<reference evidence="3 4" key="1">
    <citation type="submission" date="2021-11" db="EMBL/GenBank/DDBJ databases">
        <title>Draft genome sequence of Actinomycetospora sp. SF1 isolated from the rhizosphere soil.</title>
        <authorList>
            <person name="Duangmal K."/>
            <person name="Chantavorakit T."/>
        </authorList>
    </citation>
    <scope>NUCLEOTIDE SEQUENCE [LARGE SCALE GENOMIC DNA]</scope>
    <source>
        <strain evidence="3 4">TBRC 5722</strain>
    </source>
</reference>
<organism evidence="3 4">
    <name type="scientific">Actinomycetospora endophytica</name>
    <dbReference type="NCBI Taxonomy" id="2291215"/>
    <lineage>
        <taxon>Bacteria</taxon>
        <taxon>Bacillati</taxon>
        <taxon>Actinomycetota</taxon>
        <taxon>Actinomycetes</taxon>
        <taxon>Pseudonocardiales</taxon>
        <taxon>Pseudonocardiaceae</taxon>
        <taxon>Actinomycetospora</taxon>
    </lineage>
</organism>
<sequence>MSSAGEALPGPVVVPPEDLDLGPVELELRPRRIRWVAWVLAVVLFAFFAIGALLVYVKSAGFNFRPADQVAMVVLGLILAGGALLFTRPRLRAGSGGVEVRATILTRRVAWADVVAVSFPDGAQFARLDLPDDEYLVVSAIQAVDKEHAARGIGALRDLHARYGTPLA</sequence>
<keyword evidence="1" id="KW-0472">Membrane</keyword>
<proteinExistence type="predicted"/>
<feature type="transmembrane region" description="Helical" evidence="1">
    <location>
        <begin position="69"/>
        <end position="86"/>
    </location>
</feature>
<dbReference type="RefSeq" id="WP_230740192.1">
    <property type="nucleotide sequence ID" value="NZ_JAJNDB010000009.1"/>
</dbReference>
<feature type="domain" description="Low molecular weight protein antigen 6 PH" evidence="2">
    <location>
        <begin position="88"/>
        <end position="158"/>
    </location>
</feature>
<protein>
    <submittedName>
        <fullName evidence="3">PH domain-containing protein</fullName>
    </submittedName>
</protein>
<evidence type="ECO:0000313" key="4">
    <source>
        <dbReference type="Proteomes" id="UP001199469"/>
    </source>
</evidence>
<accession>A0ABS8PHV2</accession>